<dbReference type="Pfam" id="PF00498">
    <property type="entry name" value="FHA"/>
    <property type="match status" value="1"/>
</dbReference>
<keyword evidence="5" id="KW-0067">ATP-binding</keyword>
<keyword evidence="4 12" id="KW-0418">Kinase</keyword>
<evidence type="ECO:0000259" key="11">
    <source>
        <dbReference type="PROSITE" id="PS50011"/>
    </source>
</evidence>
<dbReference type="SUPFAM" id="SSF56112">
    <property type="entry name" value="Protein kinase-like (PK-like)"/>
    <property type="match status" value="1"/>
</dbReference>
<dbReference type="CDD" id="cd00180">
    <property type="entry name" value="PKc"/>
    <property type="match status" value="1"/>
</dbReference>
<evidence type="ECO:0000256" key="4">
    <source>
        <dbReference type="ARBA" id="ARBA00022777"/>
    </source>
</evidence>
<protein>
    <recommendedName>
        <fullName evidence="7">mitogen-activated protein kinase kinase</fullName>
        <ecNumber evidence="7">2.7.12.2</ecNumber>
    </recommendedName>
</protein>
<comment type="caution">
    <text evidence="12">The sequence shown here is derived from an EMBL/GenBank/DDBJ whole genome shotgun (WGS) entry which is preliminary data.</text>
</comment>
<evidence type="ECO:0000256" key="9">
    <source>
        <dbReference type="ARBA" id="ARBA00049299"/>
    </source>
</evidence>
<evidence type="ECO:0000256" key="2">
    <source>
        <dbReference type="ARBA" id="ARBA00022679"/>
    </source>
</evidence>
<gene>
    <name evidence="12" type="ORF">AJ78_01395</name>
</gene>
<evidence type="ECO:0000256" key="3">
    <source>
        <dbReference type="ARBA" id="ARBA00022741"/>
    </source>
</evidence>
<comment type="catalytic activity">
    <reaction evidence="9">
        <text>L-threonyl-[protein] + ATP = O-phospho-L-threonyl-[protein] + ADP + H(+)</text>
        <dbReference type="Rhea" id="RHEA:46608"/>
        <dbReference type="Rhea" id="RHEA-COMP:11060"/>
        <dbReference type="Rhea" id="RHEA-COMP:11605"/>
        <dbReference type="ChEBI" id="CHEBI:15378"/>
        <dbReference type="ChEBI" id="CHEBI:30013"/>
        <dbReference type="ChEBI" id="CHEBI:30616"/>
        <dbReference type="ChEBI" id="CHEBI:61977"/>
        <dbReference type="ChEBI" id="CHEBI:456216"/>
        <dbReference type="EC" id="2.7.12.2"/>
    </reaction>
</comment>
<dbReference type="STRING" id="1447872.A0A1J9PQ80"/>
<dbReference type="InterPro" id="IPR011009">
    <property type="entry name" value="Kinase-like_dom_sf"/>
</dbReference>
<comment type="similarity">
    <text evidence="6">Belongs to the protein kinase superfamily. STE Ser/Thr protein kinase family. MAP kinase kinase subfamily.</text>
</comment>
<dbReference type="PROSITE" id="PS50011">
    <property type="entry name" value="PROTEIN_KINASE_DOM"/>
    <property type="match status" value="1"/>
</dbReference>
<keyword evidence="13" id="KW-1185">Reference proteome</keyword>
<dbReference type="PANTHER" id="PTHR48013:SF9">
    <property type="entry name" value="DUAL SPECIFICITY MITOGEN-ACTIVATED PROTEIN KINASE KINASE 5"/>
    <property type="match status" value="1"/>
</dbReference>
<dbReference type="InterPro" id="IPR008271">
    <property type="entry name" value="Ser/Thr_kinase_AS"/>
</dbReference>
<proteinExistence type="inferred from homology"/>
<dbReference type="GO" id="GO:0004708">
    <property type="term" value="F:MAP kinase kinase activity"/>
    <property type="evidence" value="ECO:0007669"/>
    <property type="project" value="UniProtKB-EC"/>
</dbReference>
<evidence type="ECO:0000256" key="6">
    <source>
        <dbReference type="ARBA" id="ARBA00038035"/>
    </source>
</evidence>
<dbReference type="SUPFAM" id="SSF49879">
    <property type="entry name" value="SMAD/FHA domain"/>
    <property type="match status" value="1"/>
</dbReference>
<comment type="catalytic activity">
    <reaction evidence="8">
        <text>L-seryl-[protein] + ATP = O-phospho-L-seryl-[protein] + ADP + H(+)</text>
        <dbReference type="Rhea" id="RHEA:17989"/>
        <dbReference type="Rhea" id="RHEA-COMP:9863"/>
        <dbReference type="Rhea" id="RHEA-COMP:11604"/>
        <dbReference type="ChEBI" id="CHEBI:15378"/>
        <dbReference type="ChEBI" id="CHEBI:29999"/>
        <dbReference type="ChEBI" id="CHEBI:30616"/>
        <dbReference type="ChEBI" id="CHEBI:83421"/>
        <dbReference type="ChEBI" id="CHEBI:456216"/>
        <dbReference type="EC" id="2.7.12.2"/>
    </reaction>
</comment>
<comment type="catalytic activity">
    <reaction evidence="10">
        <text>L-tyrosyl-[protein] + ATP = O-phospho-L-tyrosyl-[protein] + ADP + H(+)</text>
        <dbReference type="Rhea" id="RHEA:10596"/>
        <dbReference type="Rhea" id="RHEA-COMP:10136"/>
        <dbReference type="Rhea" id="RHEA-COMP:20101"/>
        <dbReference type="ChEBI" id="CHEBI:15378"/>
        <dbReference type="ChEBI" id="CHEBI:30616"/>
        <dbReference type="ChEBI" id="CHEBI:46858"/>
        <dbReference type="ChEBI" id="CHEBI:61978"/>
        <dbReference type="ChEBI" id="CHEBI:456216"/>
        <dbReference type="EC" id="2.7.12.2"/>
    </reaction>
</comment>
<keyword evidence="12" id="KW-0723">Serine/threonine-protein kinase</keyword>
<dbReference type="EC" id="2.7.12.2" evidence="7"/>
<evidence type="ECO:0000256" key="10">
    <source>
        <dbReference type="ARBA" id="ARBA00051693"/>
    </source>
</evidence>
<organism evidence="12 13">
    <name type="scientific">Emergomyces pasteurianus Ep9510</name>
    <dbReference type="NCBI Taxonomy" id="1447872"/>
    <lineage>
        <taxon>Eukaryota</taxon>
        <taxon>Fungi</taxon>
        <taxon>Dikarya</taxon>
        <taxon>Ascomycota</taxon>
        <taxon>Pezizomycotina</taxon>
        <taxon>Eurotiomycetes</taxon>
        <taxon>Eurotiomycetidae</taxon>
        <taxon>Onygenales</taxon>
        <taxon>Ajellomycetaceae</taxon>
        <taxon>Emergomyces</taxon>
    </lineage>
</organism>
<feature type="domain" description="Protein kinase" evidence="11">
    <location>
        <begin position="195"/>
        <end position="449"/>
    </location>
</feature>
<dbReference type="AlphaFoldDB" id="A0A1J9PQ80"/>
<evidence type="ECO:0000313" key="12">
    <source>
        <dbReference type="EMBL" id="OJD18624.1"/>
    </source>
</evidence>
<dbReference type="CDD" id="cd00060">
    <property type="entry name" value="FHA"/>
    <property type="match status" value="1"/>
</dbReference>
<dbReference type="Gene3D" id="2.60.200.20">
    <property type="match status" value="1"/>
</dbReference>
<dbReference type="OrthoDB" id="4062651at2759"/>
<keyword evidence="2" id="KW-0808">Transferase</keyword>
<dbReference type="Pfam" id="PF00069">
    <property type="entry name" value="Pkinase"/>
    <property type="match status" value="1"/>
</dbReference>
<evidence type="ECO:0000256" key="5">
    <source>
        <dbReference type="ARBA" id="ARBA00022840"/>
    </source>
</evidence>
<evidence type="ECO:0000256" key="1">
    <source>
        <dbReference type="ARBA" id="ARBA00005575"/>
    </source>
</evidence>
<dbReference type="SMART" id="SM00220">
    <property type="entry name" value="S_TKc"/>
    <property type="match status" value="1"/>
</dbReference>
<dbReference type="Proteomes" id="UP000182235">
    <property type="component" value="Unassembled WGS sequence"/>
</dbReference>
<comment type="similarity">
    <text evidence="1">Belongs to the protein kinase superfamily. CAMK Ser/Thr protein kinase family. CHEK2 subfamily.</text>
</comment>
<reference evidence="12 13" key="1">
    <citation type="submission" date="2015-07" db="EMBL/GenBank/DDBJ databases">
        <title>Emmonsia species relationships and genome sequence.</title>
        <authorList>
            <consortium name="The Broad Institute Genomics Platform"/>
            <person name="Cuomo C.A."/>
            <person name="Munoz J.F."/>
            <person name="Imamovic A."/>
            <person name="Priest M.E."/>
            <person name="Young S."/>
            <person name="Clay O.K."/>
            <person name="McEwen J.G."/>
        </authorList>
    </citation>
    <scope>NUCLEOTIDE SEQUENCE [LARGE SCALE GENOMIC DNA]</scope>
    <source>
        <strain evidence="12 13">UAMH 9510</strain>
    </source>
</reference>
<dbReference type="PANTHER" id="PTHR48013">
    <property type="entry name" value="DUAL SPECIFICITY MITOGEN-ACTIVATED PROTEIN KINASE KINASE 5-RELATED"/>
    <property type="match status" value="1"/>
</dbReference>
<sequence length="474" mass="53041">MACSKSHHNALFSLIPINKKAEAVVNDPQNHHLTSQWPDGTRGLDIGFHICSKSPTTLATLGRGDCDVIISDSEISRLQCSFEIHKDTHVVMLYDRSYYHTTQVFGNDATPFELGRDRKVVIHKHLNTKIGMGGKTQTLIMFDLLWYFDVMAAIEKVQQRQQITFLDYKENPRLARTAEATASPGQTSDPPKIRYSALGLIGRGCSGTAVLRVIHVDSGNLMAVKRLRPPQGATDKELDDWKISLNREAKSLGKLDHPHIVVYIGCQGLDTPDPEIIMGLMDGSLDALVSIGEGLDVDRLCCQMLLALRWLNCHNFIHRDVKPENILYKTFSDGHEFQLSDFKVCTPIGSAWSFAGTIPYMAPEVWTPSEKPLTSKVDVWSLYVTMLWTLEESFRTDCPKLKHATDVQQVVALSRSMEGLKKFQRMAVVDPDERAEAIDILQTVFHSDVMNYSSCNFSLKTIEEDAEALSTANG</sequence>
<dbReference type="VEuPathDB" id="FungiDB:AJ78_01395"/>
<dbReference type="Gene3D" id="1.10.510.10">
    <property type="entry name" value="Transferase(Phosphotransferase) domain 1"/>
    <property type="match status" value="1"/>
</dbReference>
<evidence type="ECO:0000256" key="8">
    <source>
        <dbReference type="ARBA" id="ARBA00049014"/>
    </source>
</evidence>
<dbReference type="InterPro" id="IPR000253">
    <property type="entry name" value="FHA_dom"/>
</dbReference>
<dbReference type="GO" id="GO:0005524">
    <property type="term" value="F:ATP binding"/>
    <property type="evidence" value="ECO:0007669"/>
    <property type="project" value="UniProtKB-KW"/>
</dbReference>
<dbReference type="EMBL" id="LGRN01000030">
    <property type="protein sequence ID" value="OJD18624.1"/>
    <property type="molecule type" value="Genomic_DNA"/>
</dbReference>
<evidence type="ECO:0000256" key="7">
    <source>
        <dbReference type="ARBA" id="ARBA00038999"/>
    </source>
</evidence>
<dbReference type="GO" id="GO:0004674">
    <property type="term" value="F:protein serine/threonine kinase activity"/>
    <property type="evidence" value="ECO:0007669"/>
    <property type="project" value="UniProtKB-KW"/>
</dbReference>
<keyword evidence="3" id="KW-0547">Nucleotide-binding</keyword>
<evidence type="ECO:0000313" key="13">
    <source>
        <dbReference type="Proteomes" id="UP000182235"/>
    </source>
</evidence>
<dbReference type="InterPro" id="IPR000719">
    <property type="entry name" value="Prot_kinase_dom"/>
</dbReference>
<accession>A0A1J9PQ80</accession>
<name>A0A1J9PQ80_9EURO</name>
<dbReference type="PROSITE" id="PS00108">
    <property type="entry name" value="PROTEIN_KINASE_ST"/>
    <property type="match status" value="1"/>
</dbReference>
<dbReference type="InterPro" id="IPR008984">
    <property type="entry name" value="SMAD_FHA_dom_sf"/>
</dbReference>